<dbReference type="eggNOG" id="KOG1192">
    <property type="taxonomic scope" value="Eukaryota"/>
</dbReference>
<dbReference type="PROSITE" id="PS00375">
    <property type="entry name" value="UDPGT"/>
    <property type="match status" value="1"/>
</dbReference>
<keyword evidence="6" id="KW-1185">Reference proteome</keyword>
<dbReference type="OMA" id="NINRLMC"/>
<dbReference type="Proteomes" id="UP000189703">
    <property type="component" value="Unplaced"/>
</dbReference>
<dbReference type="FunFam" id="3.40.50.2000:FF:000178">
    <property type="entry name" value="Glycosyltransferase"/>
    <property type="match status" value="1"/>
</dbReference>
<dbReference type="GO" id="GO:0035251">
    <property type="term" value="F:UDP-glucosyltransferase activity"/>
    <property type="evidence" value="ECO:0000318"/>
    <property type="project" value="GO_Central"/>
</dbReference>
<dbReference type="RefSeq" id="XP_010253969.1">
    <property type="nucleotide sequence ID" value="XM_010255667.2"/>
</dbReference>
<dbReference type="SUPFAM" id="SSF53756">
    <property type="entry name" value="UDP-Glycosyltransferase/glycogen phosphorylase"/>
    <property type="match status" value="1"/>
</dbReference>
<sequence>MVGSDQKPHAILIAFPLQGHVIPAVHLAMNLASKGFTITFINTQSIHHQTTKAQPDSGGDIFAGARKSGLDIRYKTVSDGLPIGFDRSLNHDQFMYSLLHVSSAHAEELIRDIVMSDLPPPATCLIADTFFVWPSMIAKKLGLAYVSFWTEPALVFTLYYHMNLLRMNGHFDCNSKRDDTINYIPGVPAIEPTDLMSYLQETDTSSVVHQVIFKAFEDVKNADFVVCNTIQELEPETISALQVEKPFYAIGPIFVSGFTKSTVATSLWSESDCAHWLDTKPHGSVLYVSFGSYAHVGRQDIEEIAYGLLLSKVNFVWVLRPDIISSDVTDPLPDGFGEQMEMGNRGKVVQWCNQIAVLKHPAVGGFLTHCGWNSILESIWCQVPMLCFPLLTDQFTNRKLVVDDWRIGMNIKDKMSIGRKEVSQKIDALVNGKLGDECMNKIKEVRKAMENALMPDGSSQKNLDQFIEDLTARTYNKLGDGLKEHTAVHPIK</sequence>
<evidence type="ECO:0000256" key="2">
    <source>
        <dbReference type="ARBA" id="ARBA00022676"/>
    </source>
</evidence>
<protein>
    <recommendedName>
        <fullName evidence="5">Glycosyltransferase</fullName>
        <ecNumber evidence="5">2.4.1.-</ecNumber>
    </recommendedName>
</protein>
<dbReference type="FunFam" id="3.40.50.2000:FF:000078">
    <property type="entry name" value="Glycosyltransferase"/>
    <property type="match status" value="1"/>
</dbReference>
<accession>A0A1U7ZZ32</accession>
<reference evidence="7" key="1">
    <citation type="submission" date="2025-08" db="UniProtKB">
        <authorList>
            <consortium name="RefSeq"/>
        </authorList>
    </citation>
    <scope>IDENTIFICATION</scope>
</reference>
<evidence type="ECO:0000313" key="6">
    <source>
        <dbReference type="Proteomes" id="UP000189703"/>
    </source>
</evidence>
<dbReference type="InterPro" id="IPR035595">
    <property type="entry name" value="UDP_glycos_trans_CS"/>
</dbReference>
<dbReference type="KEGG" id="nnu:104595087"/>
<keyword evidence="2 4" id="KW-0328">Glycosyltransferase</keyword>
<dbReference type="InterPro" id="IPR002213">
    <property type="entry name" value="UDP_glucos_trans"/>
</dbReference>
<dbReference type="Pfam" id="PF00201">
    <property type="entry name" value="UDPGT"/>
    <property type="match status" value="1"/>
</dbReference>
<dbReference type="InParanoid" id="A0A1U7ZZ32"/>
<evidence type="ECO:0000256" key="3">
    <source>
        <dbReference type="ARBA" id="ARBA00022679"/>
    </source>
</evidence>
<dbReference type="CDD" id="cd03784">
    <property type="entry name" value="GT1_Gtf-like"/>
    <property type="match status" value="1"/>
</dbReference>
<dbReference type="OrthoDB" id="5835829at2759"/>
<keyword evidence="3 4" id="KW-0808">Transferase</keyword>
<dbReference type="EC" id="2.4.1.-" evidence="5"/>
<dbReference type="PANTHER" id="PTHR11926:SF774">
    <property type="entry name" value="UDP-GLYCOSYLTRANSFERASE 85A1-RELATED"/>
    <property type="match status" value="1"/>
</dbReference>
<evidence type="ECO:0000256" key="4">
    <source>
        <dbReference type="RuleBase" id="RU003718"/>
    </source>
</evidence>
<name>A0A1U7ZZ32_NELNU</name>
<organism evidence="6 7">
    <name type="scientific">Nelumbo nucifera</name>
    <name type="common">Sacred lotus</name>
    <dbReference type="NCBI Taxonomy" id="4432"/>
    <lineage>
        <taxon>Eukaryota</taxon>
        <taxon>Viridiplantae</taxon>
        <taxon>Streptophyta</taxon>
        <taxon>Embryophyta</taxon>
        <taxon>Tracheophyta</taxon>
        <taxon>Spermatophyta</taxon>
        <taxon>Magnoliopsida</taxon>
        <taxon>Proteales</taxon>
        <taxon>Nelumbonaceae</taxon>
        <taxon>Nelumbo</taxon>
    </lineage>
</organism>
<evidence type="ECO:0000256" key="1">
    <source>
        <dbReference type="ARBA" id="ARBA00009995"/>
    </source>
</evidence>
<evidence type="ECO:0000313" key="7">
    <source>
        <dbReference type="RefSeq" id="XP_010253969.1"/>
    </source>
</evidence>
<proteinExistence type="inferred from homology"/>
<dbReference type="PANTHER" id="PTHR11926">
    <property type="entry name" value="GLUCOSYL/GLUCURONOSYL TRANSFERASES"/>
    <property type="match status" value="1"/>
</dbReference>
<dbReference type="Gene3D" id="3.40.50.2000">
    <property type="entry name" value="Glycogen Phosphorylase B"/>
    <property type="match status" value="2"/>
</dbReference>
<evidence type="ECO:0000256" key="5">
    <source>
        <dbReference type="RuleBase" id="RU362057"/>
    </source>
</evidence>
<dbReference type="GeneID" id="104595087"/>
<dbReference type="AlphaFoldDB" id="A0A1U7ZZ32"/>
<gene>
    <name evidence="7" type="primary">LOC104595087</name>
</gene>
<comment type="similarity">
    <text evidence="1 4">Belongs to the UDP-glycosyltransferase family.</text>
</comment>
<dbReference type="FunCoup" id="A0A1U7ZZ32">
    <property type="interactions" value="80"/>
</dbReference>